<accession>S0DT77</accession>
<organism evidence="2 3">
    <name type="scientific">Gibberella fujikuroi (strain CBS 195.34 / IMI 58289 / NRRL A-6831)</name>
    <name type="common">Bakanae and foot rot disease fungus</name>
    <name type="synonym">Fusarium fujikuroi</name>
    <dbReference type="NCBI Taxonomy" id="1279085"/>
    <lineage>
        <taxon>Eukaryota</taxon>
        <taxon>Fungi</taxon>
        <taxon>Dikarya</taxon>
        <taxon>Ascomycota</taxon>
        <taxon>Pezizomycotina</taxon>
        <taxon>Sordariomycetes</taxon>
        <taxon>Hypocreomycetidae</taxon>
        <taxon>Hypocreales</taxon>
        <taxon>Nectriaceae</taxon>
        <taxon>Fusarium</taxon>
        <taxon>Fusarium fujikuroi species complex</taxon>
    </lineage>
</organism>
<dbReference type="GeneID" id="35397671"/>
<keyword evidence="3" id="KW-1185">Reference proteome</keyword>
<protein>
    <recommendedName>
        <fullName evidence="4">Short-chain dehydrogenase/reductase</fullName>
    </recommendedName>
</protein>
<dbReference type="AlphaFoldDB" id="S0DT77"/>
<dbReference type="STRING" id="1279085.S0DT77"/>
<dbReference type="VEuPathDB" id="FungiDB:FFUJ_04190"/>
<evidence type="ECO:0000313" key="2">
    <source>
        <dbReference type="EMBL" id="CCT64577.1"/>
    </source>
</evidence>
<evidence type="ECO:0000256" key="1">
    <source>
        <dbReference type="ARBA" id="ARBA00023002"/>
    </source>
</evidence>
<dbReference type="Gene3D" id="3.40.50.720">
    <property type="entry name" value="NAD(P)-binding Rossmann-like Domain"/>
    <property type="match status" value="1"/>
</dbReference>
<sequence>MVSLSQAQQTNASAASKLPAGLVAVFAGATAGIGETALKAFAKYTTQPKIYYIGRSQEAGDRLQIELKELNPEGEYVFIKKDMSLLKNVDEVCRDIKSKETVLNVLFLSRDTKNRCWQVFHRHPTVTLRMLIDLDTEEGLPLVTGLTIYSRNRLTVNLLPLLKKSPSLRRVISVMAGTHEGKLFSDDIAARNIPFTSIHNSRGHMCSALTLSLEALARQAPEVSFIHNFPGSVDTNLIRSGDGFMMQVMKYWFKVSMTVRRQWLPKEECGERHAWLCLTGRYPDKEGSENGIKEGEVAVGTDGKRGSGVYSVDWDGESASGEVVKLLDGFKEEGLVEKVWKDQEKEFIRITGVTFI</sequence>
<dbReference type="PANTHER" id="PTHR47534:SF3">
    <property type="entry name" value="ALCOHOL DEHYDROGENASE-LIKE C-TERMINAL DOMAIN-CONTAINING PROTEIN"/>
    <property type="match status" value="1"/>
</dbReference>
<dbReference type="GO" id="GO:0016491">
    <property type="term" value="F:oxidoreductase activity"/>
    <property type="evidence" value="ECO:0007669"/>
    <property type="project" value="UniProtKB-KW"/>
</dbReference>
<dbReference type="SUPFAM" id="SSF51735">
    <property type="entry name" value="NAD(P)-binding Rossmann-fold domains"/>
    <property type="match status" value="1"/>
</dbReference>
<dbReference type="EMBL" id="HF679024">
    <property type="protein sequence ID" value="CCT64577.1"/>
    <property type="molecule type" value="Genomic_DNA"/>
</dbReference>
<dbReference type="PANTHER" id="PTHR47534">
    <property type="entry name" value="YALI0E05731P"/>
    <property type="match status" value="1"/>
</dbReference>
<dbReference type="Proteomes" id="UP000016800">
    <property type="component" value="Chromosome II"/>
</dbReference>
<reference evidence="2 3" key="1">
    <citation type="journal article" date="2013" name="PLoS Pathog.">
        <title>Deciphering the cryptic genome: genome-wide analyses of the rice pathogen Fusarium fujikuroi reveal complex regulation of secondary metabolism and novel metabolites.</title>
        <authorList>
            <person name="Wiemann P."/>
            <person name="Sieber C.M."/>
            <person name="von Bargen K.W."/>
            <person name="Studt L."/>
            <person name="Niehaus E.M."/>
            <person name="Espino J.J."/>
            <person name="Huss K."/>
            <person name="Michielse C.B."/>
            <person name="Albermann S."/>
            <person name="Wagner D."/>
            <person name="Bergner S.V."/>
            <person name="Connolly L.R."/>
            <person name="Fischer A."/>
            <person name="Reuter G."/>
            <person name="Kleigrewe K."/>
            <person name="Bald T."/>
            <person name="Wingfield B.D."/>
            <person name="Ophir R."/>
            <person name="Freeman S."/>
            <person name="Hippler M."/>
            <person name="Smith K.M."/>
            <person name="Brown D.W."/>
            <person name="Proctor R.H."/>
            <person name="Munsterkotter M."/>
            <person name="Freitag M."/>
            <person name="Humpf H.U."/>
            <person name="Guldener U."/>
            <person name="Tudzynski B."/>
        </authorList>
    </citation>
    <scope>NUCLEOTIDE SEQUENCE [LARGE SCALE GENOMIC DNA]</scope>
    <source>
        <strain evidence="3">CBS 195.34 / IMI 58289 / NRRL A-6831</strain>
    </source>
</reference>
<evidence type="ECO:0000313" key="3">
    <source>
        <dbReference type="Proteomes" id="UP000016800"/>
    </source>
</evidence>
<name>S0DT77_GIBF5</name>
<dbReference type="RefSeq" id="XP_023426658.1">
    <property type="nucleotide sequence ID" value="XM_023572555.1"/>
</dbReference>
<evidence type="ECO:0008006" key="4">
    <source>
        <dbReference type="Google" id="ProtNLM"/>
    </source>
</evidence>
<dbReference type="InterPro" id="IPR052228">
    <property type="entry name" value="Sec_Metab_Biosynth_Oxidored"/>
</dbReference>
<gene>
    <name evidence="2" type="ORF">FFUJ_04190</name>
</gene>
<dbReference type="HOGENOM" id="CLU_044999_0_1_1"/>
<dbReference type="InterPro" id="IPR036291">
    <property type="entry name" value="NAD(P)-bd_dom_sf"/>
</dbReference>
<keyword evidence="1" id="KW-0560">Oxidoreductase</keyword>
<proteinExistence type="predicted"/>